<reference evidence="2" key="1">
    <citation type="journal article" date="2014" name="Int. J. Syst. Evol. Microbiol.">
        <title>Complete genome sequence of Corynebacterium casei LMG S-19264T (=DSM 44701T), isolated from a smear-ripened cheese.</title>
        <authorList>
            <consortium name="US DOE Joint Genome Institute (JGI-PGF)"/>
            <person name="Walter F."/>
            <person name="Albersmeier A."/>
            <person name="Kalinowski J."/>
            <person name="Ruckert C."/>
        </authorList>
    </citation>
    <scope>NUCLEOTIDE SEQUENCE</scope>
    <source>
        <strain evidence="2">JCM 31311</strain>
    </source>
</reference>
<evidence type="ECO:0000313" key="3">
    <source>
        <dbReference type="Proteomes" id="UP000603865"/>
    </source>
</evidence>
<dbReference type="PROSITE" id="PS51186">
    <property type="entry name" value="GNAT"/>
    <property type="match status" value="1"/>
</dbReference>
<dbReference type="EMBL" id="BMQL01000004">
    <property type="protein sequence ID" value="GGR01245.1"/>
    <property type="molecule type" value="Genomic_DNA"/>
</dbReference>
<dbReference type="RefSeq" id="WP_189088669.1">
    <property type="nucleotide sequence ID" value="NZ_BMQL01000004.1"/>
</dbReference>
<protein>
    <submittedName>
        <fullName evidence="2">N-acetyltransferase</fullName>
    </submittedName>
</protein>
<keyword evidence="3" id="KW-1185">Reference proteome</keyword>
<accession>A0A918F4S6</accession>
<name>A0A918F4S6_9DEIO</name>
<feature type="domain" description="N-acetyltransferase" evidence="1">
    <location>
        <begin position="19"/>
        <end position="160"/>
    </location>
</feature>
<sequence length="160" mass="17639">METHLNAEQSGGDQLRLDLLTGEAALAFIPNLIPLAVAVFDDDDFVTLPADAAEKPGLMLLVAFGGTELRGFKMGYRRSEKNFYSWLGGVLPAARGQGIARRLMDAQHVWATEQGYTYVSTETFNRYRPMLLLNIQSGFDVVGTQTTPSGEARIVLRKML</sequence>
<dbReference type="GO" id="GO:0016747">
    <property type="term" value="F:acyltransferase activity, transferring groups other than amino-acyl groups"/>
    <property type="evidence" value="ECO:0007669"/>
    <property type="project" value="InterPro"/>
</dbReference>
<dbReference type="Gene3D" id="3.40.630.30">
    <property type="match status" value="1"/>
</dbReference>
<dbReference type="SUPFAM" id="SSF55729">
    <property type="entry name" value="Acyl-CoA N-acyltransferases (Nat)"/>
    <property type="match status" value="1"/>
</dbReference>
<proteinExistence type="predicted"/>
<dbReference type="InterPro" id="IPR016181">
    <property type="entry name" value="Acyl_CoA_acyltransferase"/>
</dbReference>
<organism evidence="2 3">
    <name type="scientific">Deinococcus ruber</name>
    <dbReference type="NCBI Taxonomy" id="1848197"/>
    <lineage>
        <taxon>Bacteria</taxon>
        <taxon>Thermotogati</taxon>
        <taxon>Deinococcota</taxon>
        <taxon>Deinococci</taxon>
        <taxon>Deinococcales</taxon>
        <taxon>Deinococcaceae</taxon>
        <taxon>Deinococcus</taxon>
    </lineage>
</organism>
<reference evidence="2" key="2">
    <citation type="submission" date="2020-09" db="EMBL/GenBank/DDBJ databases">
        <authorList>
            <person name="Sun Q."/>
            <person name="Ohkuma M."/>
        </authorList>
    </citation>
    <scope>NUCLEOTIDE SEQUENCE</scope>
    <source>
        <strain evidence="2">JCM 31311</strain>
    </source>
</reference>
<evidence type="ECO:0000259" key="1">
    <source>
        <dbReference type="PROSITE" id="PS51186"/>
    </source>
</evidence>
<gene>
    <name evidence="2" type="ORF">GCM10008957_12760</name>
</gene>
<dbReference type="Proteomes" id="UP000603865">
    <property type="component" value="Unassembled WGS sequence"/>
</dbReference>
<dbReference type="Pfam" id="PF00583">
    <property type="entry name" value="Acetyltransf_1"/>
    <property type="match status" value="1"/>
</dbReference>
<comment type="caution">
    <text evidence="2">The sequence shown here is derived from an EMBL/GenBank/DDBJ whole genome shotgun (WGS) entry which is preliminary data.</text>
</comment>
<dbReference type="InterPro" id="IPR000182">
    <property type="entry name" value="GNAT_dom"/>
</dbReference>
<dbReference type="CDD" id="cd04301">
    <property type="entry name" value="NAT_SF"/>
    <property type="match status" value="1"/>
</dbReference>
<dbReference type="AlphaFoldDB" id="A0A918F4S6"/>
<evidence type="ECO:0000313" key="2">
    <source>
        <dbReference type="EMBL" id="GGR01245.1"/>
    </source>
</evidence>